<name>A0A0C7MP22_9SACH</name>
<evidence type="ECO:0000313" key="3">
    <source>
        <dbReference type="Proteomes" id="UP000054304"/>
    </source>
</evidence>
<dbReference type="GO" id="GO:0033698">
    <property type="term" value="C:Rpd3L complex"/>
    <property type="evidence" value="ECO:0007669"/>
    <property type="project" value="EnsemblFungi"/>
</dbReference>
<dbReference type="GO" id="GO:0016479">
    <property type="term" value="P:negative regulation of transcription by RNA polymerase I"/>
    <property type="evidence" value="ECO:0007669"/>
    <property type="project" value="EnsemblFungi"/>
</dbReference>
<dbReference type="Proteomes" id="UP000054304">
    <property type="component" value="Unassembled WGS sequence"/>
</dbReference>
<feature type="compositionally biased region" description="Polar residues" evidence="1">
    <location>
        <begin position="33"/>
        <end position="44"/>
    </location>
</feature>
<dbReference type="OrthoDB" id="3596986at2759"/>
<feature type="region of interest" description="Disordered" evidence="1">
    <location>
        <begin position="33"/>
        <end position="53"/>
    </location>
</feature>
<dbReference type="STRING" id="1245769.A0A0C7MP22"/>
<gene>
    <name evidence="2" type="ORF">LALA0_S03e06832g</name>
</gene>
<evidence type="ECO:0000313" key="2">
    <source>
        <dbReference type="EMBL" id="CEP61612.1"/>
    </source>
</evidence>
<dbReference type="HOGENOM" id="CLU_947333_0_0_1"/>
<dbReference type="GeneID" id="34685041"/>
<evidence type="ECO:0000256" key="1">
    <source>
        <dbReference type="SAM" id="MobiDB-lite"/>
    </source>
</evidence>
<reference evidence="2 3" key="1">
    <citation type="submission" date="2014-12" db="EMBL/GenBank/DDBJ databases">
        <authorList>
            <person name="Neuveglise Cecile"/>
        </authorList>
    </citation>
    <scope>NUCLEOTIDE SEQUENCE [LARGE SCALE GENOMIC DNA]</scope>
    <source>
        <strain evidence="2 3">CBS 12615</strain>
    </source>
</reference>
<keyword evidence="3" id="KW-1185">Reference proteome</keyword>
<dbReference type="RefSeq" id="XP_022627846.1">
    <property type="nucleotide sequence ID" value="XM_022773364.1"/>
</dbReference>
<dbReference type="Pfam" id="PF08642">
    <property type="entry name" value="Rxt3"/>
    <property type="match status" value="1"/>
</dbReference>
<dbReference type="AlphaFoldDB" id="A0A0C7MP22"/>
<protein>
    <submittedName>
        <fullName evidence="2">LALA0S03e06832g1_1</fullName>
    </submittedName>
</protein>
<sequence>MELATDPNEAYRQTQFQIYNLQQTLLNSSKAVENKVNDQQQQEETSMHETGESAYSRYRKSIQNGAPTRTPTEIDSRPILDLVAGKLGKPHRRLGGIRYDPWKTGQLQASTTKSTKNDVTPPAATNTALLSPPPFLPAFGFANINALVTVEVRFEDLIDAQSPVSSTNLRVTNNELWGSQLYTDDSDPLLALLHSAVFTSSDVDGPAVLQELQTPANLENPQNVKGEIPPTPTPYDLRMDLLLLPPLQFYSSTVNGAIRSRSWTSSHDGITYGIYSIEVIPRDHSLQKIEPKDETKAVNW</sequence>
<proteinExistence type="predicted"/>
<accession>A0A0C7MP22</accession>
<dbReference type="InterPro" id="IPR013951">
    <property type="entry name" value="Rxt3"/>
</dbReference>
<dbReference type="EMBL" id="LN736362">
    <property type="protein sequence ID" value="CEP61612.1"/>
    <property type="molecule type" value="Genomic_DNA"/>
</dbReference>
<organism evidence="2 3">
    <name type="scientific">Lachancea lanzarotensis</name>
    <dbReference type="NCBI Taxonomy" id="1245769"/>
    <lineage>
        <taxon>Eukaryota</taxon>
        <taxon>Fungi</taxon>
        <taxon>Dikarya</taxon>
        <taxon>Ascomycota</taxon>
        <taxon>Saccharomycotina</taxon>
        <taxon>Saccharomycetes</taxon>
        <taxon>Saccharomycetales</taxon>
        <taxon>Saccharomycetaceae</taxon>
        <taxon>Lachancea</taxon>
    </lineage>
</organism>